<dbReference type="Proteomes" id="UP001055104">
    <property type="component" value="Unassembled WGS sequence"/>
</dbReference>
<organism evidence="1 2">
    <name type="scientific">Phocaeicola dorei</name>
    <dbReference type="NCBI Taxonomy" id="357276"/>
    <lineage>
        <taxon>Bacteria</taxon>
        <taxon>Pseudomonadati</taxon>
        <taxon>Bacteroidota</taxon>
        <taxon>Bacteroidia</taxon>
        <taxon>Bacteroidales</taxon>
        <taxon>Bacteroidaceae</taxon>
        <taxon>Phocaeicola</taxon>
    </lineage>
</organism>
<name>A0AA37KEM3_9BACT</name>
<gene>
    <name evidence="1" type="ORF">CE91St7_06600</name>
</gene>
<comment type="caution">
    <text evidence="1">The sequence shown here is derived from an EMBL/GenBank/DDBJ whole genome shotgun (WGS) entry which is preliminary data.</text>
</comment>
<accession>A0AA37KEM3</accession>
<evidence type="ECO:0000313" key="2">
    <source>
        <dbReference type="Proteomes" id="UP001055104"/>
    </source>
</evidence>
<protein>
    <submittedName>
        <fullName evidence="1">Uncharacterized protein</fullName>
    </submittedName>
</protein>
<sequence>MGTVTHGSVQAIDVNARFQRVNGEQNLDLSVYKYGNGEYLLYLCKKKVEEFSQCKDIS</sequence>
<dbReference type="AlphaFoldDB" id="A0AA37KEM3"/>
<proteinExistence type="predicted"/>
<dbReference type="RefSeq" id="WP_178286876.1">
    <property type="nucleotide sequence ID" value="NZ_JAQCWU010000001.1"/>
</dbReference>
<evidence type="ECO:0000313" key="1">
    <source>
        <dbReference type="EMBL" id="GKH79776.1"/>
    </source>
</evidence>
<dbReference type="EMBL" id="BQOB01000001">
    <property type="protein sequence ID" value="GKH79776.1"/>
    <property type="molecule type" value="Genomic_DNA"/>
</dbReference>
<reference evidence="1" key="1">
    <citation type="submission" date="2022-01" db="EMBL/GenBank/DDBJ databases">
        <title>Novel bile acid biosynthetic pathways are enriched in the microbiome of centenarians.</title>
        <authorList>
            <person name="Sato Y."/>
            <person name="Atarashi K."/>
            <person name="Plichta R.D."/>
            <person name="Arai Y."/>
            <person name="Sasajima S."/>
            <person name="Kearney M.S."/>
            <person name="Suda W."/>
            <person name="Takeshita K."/>
            <person name="Sasaki T."/>
            <person name="Okamoto S."/>
            <person name="Skelly N.A."/>
            <person name="Okamura Y."/>
            <person name="Vlamakis H."/>
            <person name="Li Y."/>
            <person name="Tanoue T."/>
            <person name="Takei H."/>
            <person name="Nittono H."/>
            <person name="Narushima S."/>
            <person name="Irie J."/>
            <person name="Itoh H."/>
            <person name="Moriya K."/>
            <person name="Sugiura Y."/>
            <person name="Suematsu M."/>
            <person name="Moritoki N."/>
            <person name="Shibata S."/>
            <person name="Littman R.D."/>
            <person name="Fischbach A.M."/>
            <person name="Uwamino Y."/>
            <person name="Inoue T."/>
            <person name="Honda A."/>
            <person name="Hattori M."/>
            <person name="Murai T."/>
            <person name="Xavier J.R."/>
            <person name="Hirose N."/>
            <person name="Honda K."/>
        </authorList>
    </citation>
    <scope>NUCLEOTIDE SEQUENCE</scope>
    <source>
        <strain evidence="1">CE91-St7</strain>
    </source>
</reference>